<protein>
    <submittedName>
        <fullName evidence="2">Uncharacterized protein</fullName>
    </submittedName>
</protein>
<sequence length="56" mass="6019">RGALVGRADHAYVVHTGPPHTSPSATTPRAGPLRARNAVRQQEQLPSPKLKKTKVL</sequence>
<feature type="region of interest" description="Disordered" evidence="1">
    <location>
        <begin position="1"/>
        <end position="56"/>
    </location>
</feature>
<proteinExistence type="predicted"/>
<keyword evidence="3" id="KW-1185">Reference proteome</keyword>
<evidence type="ECO:0000256" key="1">
    <source>
        <dbReference type="SAM" id="MobiDB-lite"/>
    </source>
</evidence>
<organism evidence="2 3">
    <name type="scientific">Candida viswanathii</name>
    <dbReference type="NCBI Taxonomy" id="5486"/>
    <lineage>
        <taxon>Eukaryota</taxon>
        <taxon>Fungi</taxon>
        <taxon>Dikarya</taxon>
        <taxon>Ascomycota</taxon>
        <taxon>Saccharomycotina</taxon>
        <taxon>Pichiomycetes</taxon>
        <taxon>Debaryomycetaceae</taxon>
        <taxon>Candida/Lodderomyces clade</taxon>
        <taxon>Candida</taxon>
    </lineage>
</organism>
<name>A0A367YIN1_9ASCO</name>
<feature type="non-terminal residue" evidence="2">
    <location>
        <position position="1"/>
    </location>
</feature>
<reference evidence="2 3" key="1">
    <citation type="submission" date="2018-06" db="EMBL/GenBank/DDBJ databases">
        <title>Whole genome sequencing of Candida tropicalis (genome annotated by CSBL at Korea University).</title>
        <authorList>
            <person name="Ahn J."/>
        </authorList>
    </citation>
    <scope>NUCLEOTIDE SEQUENCE [LARGE SCALE GENOMIC DNA]</scope>
    <source>
        <strain evidence="2 3">ATCC 20962</strain>
    </source>
</reference>
<dbReference type="EMBL" id="QLNQ01000020">
    <property type="protein sequence ID" value="RCK65560.1"/>
    <property type="molecule type" value="Genomic_DNA"/>
</dbReference>
<accession>A0A367YIN1</accession>
<comment type="caution">
    <text evidence="2">The sequence shown here is derived from an EMBL/GenBank/DDBJ whole genome shotgun (WGS) entry which is preliminary data.</text>
</comment>
<dbReference type="AlphaFoldDB" id="A0A367YIN1"/>
<dbReference type="Proteomes" id="UP000253472">
    <property type="component" value="Unassembled WGS sequence"/>
</dbReference>
<feature type="non-terminal residue" evidence="2">
    <location>
        <position position="56"/>
    </location>
</feature>
<gene>
    <name evidence="2" type="ORF">Cantr_01007</name>
</gene>
<evidence type="ECO:0000313" key="3">
    <source>
        <dbReference type="Proteomes" id="UP000253472"/>
    </source>
</evidence>
<evidence type="ECO:0000313" key="2">
    <source>
        <dbReference type="EMBL" id="RCK65560.1"/>
    </source>
</evidence>